<proteinExistence type="predicted"/>
<feature type="transmembrane region" description="Helical" evidence="1">
    <location>
        <begin position="82"/>
        <end position="98"/>
    </location>
</feature>
<reference evidence="2 3" key="1">
    <citation type="submission" date="2023-05" db="EMBL/GenBank/DDBJ databases">
        <title>Flavobacterium sedimenti sp. nov., isolated from the sediment.</title>
        <authorList>
            <person name="Wu N."/>
        </authorList>
    </citation>
    <scope>NUCLEOTIDE SEQUENCE [LARGE SCALE GENOMIC DNA]</scope>
    <source>
        <strain evidence="2 3">YZ-48</strain>
    </source>
</reference>
<comment type="caution">
    <text evidence="2">The sequence shown here is derived from an EMBL/GenBank/DDBJ whole genome shotgun (WGS) entry which is preliminary data.</text>
</comment>
<feature type="transmembrane region" description="Helical" evidence="1">
    <location>
        <begin position="173"/>
        <end position="201"/>
    </location>
</feature>
<feature type="transmembrane region" description="Helical" evidence="1">
    <location>
        <begin position="50"/>
        <end position="70"/>
    </location>
</feature>
<dbReference type="PROSITE" id="PS51257">
    <property type="entry name" value="PROKAR_LIPOPROTEIN"/>
    <property type="match status" value="1"/>
</dbReference>
<feature type="transmembrane region" description="Helical" evidence="1">
    <location>
        <begin position="362"/>
        <end position="386"/>
    </location>
</feature>
<keyword evidence="3" id="KW-1185">Reference proteome</keyword>
<dbReference type="Proteomes" id="UP001230035">
    <property type="component" value="Unassembled WGS sequence"/>
</dbReference>
<accession>A0ABT6XM73</accession>
<keyword evidence="1" id="KW-0472">Membrane</keyword>
<keyword evidence="1" id="KW-1133">Transmembrane helix</keyword>
<feature type="transmembrane region" description="Helical" evidence="1">
    <location>
        <begin position="110"/>
        <end position="130"/>
    </location>
</feature>
<feature type="transmembrane region" description="Helical" evidence="1">
    <location>
        <begin position="213"/>
        <end position="234"/>
    </location>
</feature>
<protein>
    <recommendedName>
        <fullName evidence="4">O-antigen ligase domain-containing protein</fullName>
    </recommendedName>
</protein>
<evidence type="ECO:0008006" key="4">
    <source>
        <dbReference type="Google" id="ProtNLM"/>
    </source>
</evidence>
<name>A0ABT6XM73_9FLAO</name>
<sequence length="416" mass="48286">MALVIKKTLLYQLLFASCVAVPYINNYELTFAVWSLTTLLTLQSKYSWGITKQLLCYGAILLIAAVVLLFKEYERYYIIRDFTYIAKPILGLLIGYQLCKRIPHLAIQTVAHTAFFLALIHFFLVFRGFVFFKASSINDLRYYAGYFSDYEIYALIILIFHQKFELHFTKKRVRIYIIAVALSSFLYLSRTNFIQFFILFFALKGYFVLNRRLIIVVASIVIVSSIGYSAILYINPKRNGPGLEAFLYKIKVAPIEPFKTKINRGDWKDFNDNYRSHENIITARQVTREGKYSVLFGQGLGSKVDLKQKIWLSDMFLRYISILHNGFMTVFLKSGLLGVAFLLASIFFLFKNPKSEIPMVKQINYLMVGSGLFMFVSCWVFMGFYFTADTKSIFLGFIICFREILIKQHQNSTPHD</sequence>
<dbReference type="EMBL" id="JASGBP010000001">
    <property type="protein sequence ID" value="MDI9256113.1"/>
    <property type="molecule type" value="Genomic_DNA"/>
</dbReference>
<feature type="transmembrane region" description="Helical" evidence="1">
    <location>
        <begin position="142"/>
        <end position="161"/>
    </location>
</feature>
<keyword evidence="1" id="KW-0812">Transmembrane</keyword>
<evidence type="ECO:0000313" key="3">
    <source>
        <dbReference type="Proteomes" id="UP001230035"/>
    </source>
</evidence>
<gene>
    <name evidence="2" type="ORF">QHT84_01660</name>
</gene>
<dbReference type="RefSeq" id="WP_283237799.1">
    <property type="nucleotide sequence ID" value="NZ_JASGBP010000001.1"/>
</dbReference>
<evidence type="ECO:0000256" key="1">
    <source>
        <dbReference type="SAM" id="Phobius"/>
    </source>
</evidence>
<evidence type="ECO:0000313" key="2">
    <source>
        <dbReference type="EMBL" id="MDI9256113.1"/>
    </source>
</evidence>
<feature type="transmembrane region" description="Helical" evidence="1">
    <location>
        <begin position="327"/>
        <end position="350"/>
    </location>
</feature>
<organism evidence="2 3">
    <name type="scientific">Flavobacterium sedimenticola</name>
    <dbReference type="NCBI Taxonomy" id="3043286"/>
    <lineage>
        <taxon>Bacteria</taxon>
        <taxon>Pseudomonadati</taxon>
        <taxon>Bacteroidota</taxon>
        <taxon>Flavobacteriia</taxon>
        <taxon>Flavobacteriales</taxon>
        <taxon>Flavobacteriaceae</taxon>
        <taxon>Flavobacterium</taxon>
    </lineage>
</organism>